<feature type="transmembrane region" description="Helical" evidence="7">
    <location>
        <begin position="167"/>
        <end position="191"/>
    </location>
</feature>
<feature type="transmembrane region" description="Helical" evidence="7">
    <location>
        <begin position="116"/>
        <end position="136"/>
    </location>
</feature>
<comment type="subcellular location">
    <subcellularLocation>
        <location evidence="1 7">Cell membrane</location>
        <topology evidence="1 7">Multi-pass membrane protein</topology>
    </subcellularLocation>
</comment>
<dbReference type="InterPro" id="IPR000515">
    <property type="entry name" value="MetI-like"/>
</dbReference>
<dbReference type="KEGG" id="bpro:PMF13cell1_02519"/>
<dbReference type="PANTHER" id="PTHR43005:SF1">
    <property type="entry name" value="SPERMIDINE_PUTRESCINE TRANSPORT SYSTEM PERMEASE PROTEIN"/>
    <property type="match status" value="1"/>
</dbReference>
<feature type="transmembrane region" description="Helical" evidence="7">
    <location>
        <begin position="272"/>
        <end position="293"/>
    </location>
</feature>
<dbReference type="EMBL" id="CP035945">
    <property type="protein sequence ID" value="QBE96970.1"/>
    <property type="molecule type" value="Genomic_DNA"/>
</dbReference>
<reference evidence="9 10" key="1">
    <citation type="submission" date="2019-01" db="EMBL/GenBank/DDBJ databases">
        <title>PMF-metabolizing Aryl O-demethylase.</title>
        <authorList>
            <person name="Kim M."/>
        </authorList>
    </citation>
    <scope>NUCLEOTIDE SEQUENCE [LARGE SCALE GENOMIC DNA]</scope>
    <source>
        <strain evidence="9 10">PMF1</strain>
    </source>
</reference>
<evidence type="ECO:0000256" key="3">
    <source>
        <dbReference type="ARBA" id="ARBA00022475"/>
    </source>
</evidence>
<keyword evidence="4 7" id="KW-0812">Transmembrane</keyword>
<feature type="transmembrane region" description="Helical" evidence="7">
    <location>
        <begin position="83"/>
        <end position="104"/>
    </location>
</feature>
<evidence type="ECO:0000256" key="7">
    <source>
        <dbReference type="RuleBase" id="RU363032"/>
    </source>
</evidence>
<keyword evidence="5 7" id="KW-1133">Transmembrane helix</keyword>
<evidence type="ECO:0000256" key="2">
    <source>
        <dbReference type="ARBA" id="ARBA00022448"/>
    </source>
</evidence>
<organism evidence="9 10">
    <name type="scientific">Blautia producta</name>
    <dbReference type="NCBI Taxonomy" id="33035"/>
    <lineage>
        <taxon>Bacteria</taxon>
        <taxon>Bacillati</taxon>
        <taxon>Bacillota</taxon>
        <taxon>Clostridia</taxon>
        <taxon>Lachnospirales</taxon>
        <taxon>Lachnospiraceae</taxon>
        <taxon>Blautia</taxon>
    </lineage>
</organism>
<evidence type="ECO:0000256" key="6">
    <source>
        <dbReference type="ARBA" id="ARBA00023136"/>
    </source>
</evidence>
<evidence type="ECO:0000259" key="8">
    <source>
        <dbReference type="PROSITE" id="PS50928"/>
    </source>
</evidence>
<evidence type="ECO:0000313" key="9">
    <source>
        <dbReference type="EMBL" id="QBE96970.1"/>
    </source>
</evidence>
<keyword evidence="6 7" id="KW-0472">Membrane</keyword>
<feature type="domain" description="ABC transmembrane type-1" evidence="8">
    <location>
        <begin position="79"/>
        <end position="293"/>
    </location>
</feature>
<evidence type="ECO:0000313" key="10">
    <source>
        <dbReference type="Proteomes" id="UP000289794"/>
    </source>
</evidence>
<accession>A0A4P6M089</accession>
<dbReference type="AlphaFoldDB" id="A0A4P6M089"/>
<dbReference type="Proteomes" id="UP000289794">
    <property type="component" value="Chromosome"/>
</dbReference>
<evidence type="ECO:0000256" key="5">
    <source>
        <dbReference type="ARBA" id="ARBA00022989"/>
    </source>
</evidence>
<dbReference type="Pfam" id="PF00528">
    <property type="entry name" value="BPD_transp_1"/>
    <property type="match status" value="1"/>
</dbReference>
<dbReference type="SUPFAM" id="SSF161098">
    <property type="entry name" value="MetI-like"/>
    <property type="match status" value="1"/>
</dbReference>
<keyword evidence="2 7" id="KW-0813">Transport</keyword>
<keyword evidence="3" id="KW-1003">Cell membrane</keyword>
<dbReference type="InterPro" id="IPR035906">
    <property type="entry name" value="MetI-like_sf"/>
</dbReference>
<protein>
    <submittedName>
        <fullName evidence="9">Inner membrane ABC transporter permease protein YcjO</fullName>
    </submittedName>
</protein>
<dbReference type="PROSITE" id="PS50928">
    <property type="entry name" value="ABC_TM1"/>
    <property type="match status" value="1"/>
</dbReference>
<dbReference type="GO" id="GO:0055085">
    <property type="term" value="P:transmembrane transport"/>
    <property type="evidence" value="ECO:0007669"/>
    <property type="project" value="InterPro"/>
</dbReference>
<dbReference type="CDD" id="cd06261">
    <property type="entry name" value="TM_PBP2"/>
    <property type="match status" value="1"/>
</dbReference>
<dbReference type="Gene3D" id="1.10.3720.10">
    <property type="entry name" value="MetI-like"/>
    <property type="match status" value="1"/>
</dbReference>
<dbReference type="GO" id="GO:0005886">
    <property type="term" value="C:plasma membrane"/>
    <property type="evidence" value="ECO:0007669"/>
    <property type="project" value="UniProtKB-SubCell"/>
</dbReference>
<proteinExistence type="inferred from homology"/>
<evidence type="ECO:0000256" key="4">
    <source>
        <dbReference type="ARBA" id="ARBA00022692"/>
    </source>
</evidence>
<feature type="transmembrane region" description="Helical" evidence="7">
    <location>
        <begin position="224"/>
        <end position="246"/>
    </location>
</feature>
<comment type="similarity">
    <text evidence="7">Belongs to the binding-protein-dependent transport system permease family.</text>
</comment>
<sequence>MIYKILHIKKTRENTARMTAFWLLFPAVVFIILLIGYPLITVLEDAFMNKNLVNDSVSGFAGLDNFRKVISDEHFGQTVRNTIVWTIFSVLGEYLVGMVTAVLLNQKFRGRAIYRTLIFIPWCVPIVVSGLVWDWMLNANMGVVNYLLQNLHLISRPIQFLGNKDTAMASVIFVNIWRTFPYYTISFLAVLQSIPHDIIEASAIDGANAFQRFFKVILPQLKSISLVLVFMHIIWTAINFDFIWIMTEGGPNYATETIPVMIYRYSMKSFDVGAASALSTMVMAIMLILFLFYQKRRAKISAEML</sequence>
<evidence type="ECO:0000256" key="1">
    <source>
        <dbReference type="ARBA" id="ARBA00004651"/>
    </source>
</evidence>
<gene>
    <name evidence="9" type="primary">ycjO_3</name>
    <name evidence="9" type="ORF">PMF13cell1_02519</name>
</gene>
<feature type="transmembrane region" description="Helical" evidence="7">
    <location>
        <begin position="21"/>
        <end position="40"/>
    </location>
</feature>
<name>A0A4P6M089_9FIRM</name>
<dbReference type="PANTHER" id="PTHR43005">
    <property type="entry name" value="BLR7065 PROTEIN"/>
    <property type="match status" value="1"/>
</dbReference>